<evidence type="ECO:0000259" key="1">
    <source>
        <dbReference type="Pfam" id="PF20695"/>
    </source>
</evidence>
<dbReference type="AlphaFoldDB" id="A0AAD8U8M7"/>
<protein>
    <recommendedName>
        <fullName evidence="1">3-octaprenyl-4-hydroxybenzoate carboxy-lyase-like N-terminal domain-containing protein</fullName>
    </recommendedName>
</protein>
<proteinExistence type="predicted"/>
<dbReference type="Proteomes" id="UP001244207">
    <property type="component" value="Unassembled WGS sequence"/>
</dbReference>
<dbReference type="GO" id="GO:0033494">
    <property type="term" value="P:ferulate metabolic process"/>
    <property type="evidence" value="ECO:0007669"/>
    <property type="project" value="TreeGrafter"/>
</dbReference>
<dbReference type="GeneID" id="85390742"/>
<gene>
    <name evidence="2" type="ORF">BDZ83DRAFT_596015</name>
</gene>
<organism evidence="2 3">
    <name type="scientific">Glomerella acutata</name>
    <name type="common">Colletotrichum acutatum</name>
    <dbReference type="NCBI Taxonomy" id="27357"/>
    <lineage>
        <taxon>Eukaryota</taxon>
        <taxon>Fungi</taxon>
        <taxon>Dikarya</taxon>
        <taxon>Ascomycota</taxon>
        <taxon>Pezizomycotina</taxon>
        <taxon>Sordariomycetes</taxon>
        <taxon>Hypocreomycetidae</taxon>
        <taxon>Glomerellales</taxon>
        <taxon>Glomerellaceae</taxon>
        <taxon>Colletotrichum</taxon>
        <taxon>Colletotrichum acutatum species complex</taxon>
    </lineage>
</organism>
<dbReference type="InterPro" id="IPR049383">
    <property type="entry name" value="UbiD-like_N"/>
</dbReference>
<sequence>MTDKPNSSAASFRTFIEELVKENDLLSIMKEVDPHLELAAITRKVYETRDKASLFQCVKGRTEQASFVFLGHQSERASSLASVSSASQSRWGYRLHRVGEI</sequence>
<feature type="domain" description="3-octaprenyl-4-hydroxybenzoate carboxy-lyase-like N-terminal" evidence="1">
    <location>
        <begin position="16"/>
        <end position="60"/>
    </location>
</feature>
<dbReference type="RefSeq" id="XP_060357019.1">
    <property type="nucleotide sequence ID" value="XM_060506843.1"/>
</dbReference>
<name>A0AAD8U8M7_GLOAC</name>
<dbReference type="GO" id="GO:0016831">
    <property type="term" value="F:carboxy-lyase activity"/>
    <property type="evidence" value="ECO:0007669"/>
    <property type="project" value="InterPro"/>
</dbReference>
<dbReference type="EMBL" id="JAHMHS010000353">
    <property type="protein sequence ID" value="KAK1701607.1"/>
    <property type="molecule type" value="Genomic_DNA"/>
</dbReference>
<dbReference type="PANTHER" id="PTHR30108">
    <property type="entry name" value="3-OCTAPRENYL-4-HYDROXYBENZOATE CARBOXY-LYASE-RELATED"/>
    <property type="match status" value="1"/>
</dbReference>
<dbReference type="Pfam" id="PF20695">
    <property type="entry name" value="UbiD_N"/>
    <property type="match status" value="1"/>
</dbReference>
<dbReference type="PANTHER" id="PTHR30108:SF17">
    <property type="entry name" value="FERULIC ACID DECARBOXYLASE 1"/>
    <property type="match status" value="1"/>
</dbReference>
<evidence type="ECO:0000313" key="2">
    <source>
        <dbReference type="EMBL" id="KAK1701607.1"/>
    </source>
</evidence>
<dbReference type="InterPro" id="IPR002830">
    <property type="entry name" value="UbiD"/>
</dbReference>
<comment type="caution">
    <text evidence="2">The sequence shown here is derived from an EMBL/GenBank/DDBJ whole genome shotgun (WGS) entry which is preliminary data.</text>
</comment>
<dbReference type="SUPFAM" id="SSF50475">
    <property type="entry name" value="FMN-binding split barrel"/>
    <property type="match status" value="1"/>
</dbReference>
<dbReference type="GO" id="GO:0005737">
    <property type="term" value="C:cytoplasm"/>
    <property type="evidence" value="ECO:0007669"/>
    <property type="project" value="TreeGrafter"/>
</dbReference>
<accession>A0AAD8U8M7</accession>
<keyword evidence="3" id="KW-1185">Reference proteome</keyword>
<dbReference type="GO" id="GO:0046281">
    <property type="term" value="P:cinnamic acid catabolic process"/>
    <property type="evidence" value="ECO:0007669"/>
    <property type="project" value="TreeGrafter"/>
</dbReference>
<evidence type="ECO:0000313" key="3">
    <source>
        <dbReference type="Proteomes" id="UP001244207"/>
    </source>
</evidence>
<reference evidence="2" key="1">
    <citation type="submission" date="2021-12" db="EMBL/GenBank/DDBJ databases">
        <title>Comparative genomics, transcriptomics and evolutionary studies reveal genomic signatures of adaptation to plant cell wall in hemibiotrophic fungi.</title>
        <authorList>
            <consortium name="DOE Joint Genome Institute"/>
            <person name="Baroncelli R."/>
            <person name="Diaz J.F."/>
            <person name="Benocci T."/>
            <person name="Peng M."/>
            <person name="Battaglia E."/>
            <person name="Haridas S."/>
            <person name="Andreopoulos W."/>
            <person name="Labutti K."/>
            <person name="Pangilinan J."/>
            <person name="Floch G.L."/>
            <person name="Makela M.R."/>
            <person name="Henrissat B."/>
            <person name="Grigoriev I.V."/>
            <person name="Crouch J.A."/>
            <person name="De Vries R.P."/>
            <person name="Sukno S.A."/>
            <person name="Thon M.R."/>
        </authorList>
    </citation>
    <scope>NUCLEOTIDE SEQUENCE</scope>
    <source>
        <strain evidence="2">CBS 112980</strain>
    </source>
</reference>